<proteinExistence type="inferred from homology"/>
<dbReference type="Proteomes" id="UP000236721">
    <property type="component" value="Unassembled WGS sequence"/>
</dbReference>
<evidence type="ECO:0000256" key="7">
    <source>
        <dbReference type="ARBA" id="ARBA00022723"/>
    </source>
</evidence>
<dbReference type="PROSITE" id="PS50879">
    <property type="entry name" value="RNASE_H_1"/>
    <property type="match status" value="1"/>
</dbReference>
<dbReference type="InterPro" id="IPR036397">
    <property type="entry name" value="RNaseH_sf"/>
</dbReference>
<evidence type="ECO:0000256" key="1">
    <source>
        <dbReference type="ARBA" id="ARBA00000077"/>
    </source>
</evidence>
<dbReference type="InterPro" id="IPR012337">
    <property type="entry name" value="RNaseH-like_sf"/>
</dbReference>
<reference evidence="13" key="1">
    <citation type="submission" date="2016-10" db="EMBL/GenBank/DDBJ databases">
        <authorList>
            <person name="Varghese N."/>
            <person name="Submissions S."/>
        </authorList>
    </citation>
    <scope>NUCLEOTIDE SEQUENCE [LARGE SCALE GENOMIC DNA]</scope>
    <source>
        <strain evidence="13">CGMCC 1.7062</strain>
    </source>
</reference>
<dbReference type="PANTHER" id="PTHR10642:SF26">
    <property type="entry name" value="RIBONUCLEASE H1"/>
    <property type="match status" value="1"/>
</dbReference>
<accession>A0A1H6AD65</accession>
<dbReference type="PANTHER" id="PTHR10642">
    <property type="entry name" value="RIBONUCLEASE H1"/>
    <property type="match status" value="1"/>
</dbReference>
<evidence type="ECO:0000259" key="11">
    <source>
        <dbReference type="PROSITE" id="PS50879"/>
    </source>
</evidence>
<dbReference type="InterPro" id="IPR050092">
    <property type="entry name" value="RNase_H"/>
</dbReference>
<comment type="catalytic activity">
    <reaction evidence="1">
        <text>Endonucleolytic cleavage to 5'-phosphomonoester.</text>
        <dbReference type="EC" id="3.1.26.4"/>
    </reaction>
</comment>
<evidence type="ECO:0000256" key="3">
    <source>
        <dbReference type="ARBA" id="ARBA00005300"/>
    </source>
</evidence>
<dbReference type="GO" id="GO:0043137">
    <property type="term" value="P:DNA replication, removal of RNA primer"/>
    <property type="evidence" value="ECO:0007669"/>
    <property type="project" value="TreeGrafter"/>
</dbReference>
<feature type="domain" description="RNase H type-1" evidence="11">
    <location>
        <begin position="12"/>
        <end position="160"/>
    </location>
</feature>
<sequence>MNNQNTNNLTNAVRPLKLFCDGAAPDNQNGCKRGGVGVVAYDTHGRTVYEYSKPIIEQGGTTNSKTELYALAHALTLSSGLDSIHCDNKYVVDGYNMWLDGWKEKGWRKADKKPVAHSDLWRHIAELKAARPDVQVIHVKGHAGIKGNEHADELASKAARG</sequence>
<dbReference type="Gene3D" id="3.30.420.10">
    <property type="entry name" value="Ribonuclease H-like superfamily/Ribonuclease H"/>
    <property type="match status" value="1"/>
</dbReference>
<dbReference type="GO" id="GO:0003676">
    <property type="term" value="F:nucleic acid binding"/>
    <property type="evidence" value="ECO:0007669"/>
    <property type="project" value="InterPro"/>
</dbReference>
<evidence type="ECO:0000256" key="10">
    <source>
        <dbReference type="ARBA" id="ARBA00022842"/>
    </source>
</evidence>
<keyword evidence="13" id="KW-1185">Reference proteome</keyword>
<dbReference type="InterPro" id="IPR002156">
    <property type="entry name" value="RNaseH_domain"/>
</dbReference>
<evidence type="ECO:0000313" key="12">
    <source>
        <dbReference type="EMBL" id="SEG46658.1"/>
    </source>
</evidence>
<organism evidence="12 13">
    <name type="scientific">Vibrio hangzhouensis</name>
    <dbReference type="NCBI Taxonomy" id="462991"/>
    <lineage>
        <taxon>Bacteria</taxon>
        <taxon>Pseudomonadati</taxon>
        <taxon>Pseudomonadota</taxon>
        <taxon>Gammaproteobacteria</taxon>
        <taxon>Vibrionales</taxon>
        <taxon>Vibrionaceae</taxon>
        <taxon>Vibrio</taxon>
    </lineage>
</organism>
<evidence type="ECO:0000256" key="4">
    <source>
        <dbReference type="ARBA" id="ARBA00011245"/>
    </source>
</evidence>
<evidence type="ECO:0000256" key="8">
    <source>
        <dbReference type="ARBA" id="ARBA00022759"/>
    </source>
</evidence>
<evidence type="ECO:0000256" key="2">
    <source>
        <dbReference type="ARBA" id="ARBA00001946"/>
    </source>
</evidence>
<dbReference type="EMBL" id="FNVG01000015">
    <property type="protein sequence ID" value="SEG46658.1"/>
    <property type="molecule type" value="Genomic_DNA"/>
</dbReference>
<protein>
    <recommendedName>
        <fullName evidence="5">ribonuclease H</fullName>
        <ecNumber evidence="5">3.1.26.4</ecNumber>
    </recommendedName>
</protein>
<dbReference type="GO" id="GO:0004523">
    <property type="term" value="F:RNA-DNA hybrid ribonuclease activity"/>
    <property type="evidence" value="ECO:0007669"/>
    <property type="project" value="UniProtKB-EC"/>
</dbReference>
<dbReference type="CDD" id="cd09278">
    <property type="entry name" value="RNase_HI_prokaryote_like"/>
    <property type="match status" value="1"/>
</dbReference>
<name>A0A1H6AD65_9VIBR</name>
<dbReference type="EC" id="3.1.26.4" evidence="5"/>
<dbReference type="OrthoDB" id="7845843at2"/>
<evidence type="ECO:0000256" key="5">
    <source>
        <dbReference type="ARBA" id="ARBA00012180"/>
    </source>
</evidence>
<evidence type="ECO:0000313" key="13">
    <source>
        <dbReference type="Proteomes" id="UP000236721"/>
    </source>
</evidence>
<keyword evidence="10" id="KW-0460">Magnesium</keyword>
<dbReference type="GO" id="GO:0046872">
    <property type="term" value="F:metal ion binding"/>
    <property type="evidence" value="ECO:0007669"/>
    <property type="project" value="UniProtKB-KW"/>
</dbReference>
<keyword evidence="7" id="KW-0479">Metal-binding</keyword>
<gene>
    <name evidence="12" type="ORF">SAMN04488244_11521</name>
</gene>
<dbReference type="InterPro" id="IPR022892">
    <property type="entry name" value="RNaseHI"/>
</dbReference>
<evidence type="ECO:0000256" key="9">
    <source>
        <dbReference type="ARBA" id="ARBA00022801"/>
    </source>
</evidence>
<comment type="cofactor">
    <cofactor evidence="2">
        <name>Mg(2+)</name>
        <dbReference type="ChEBI" id="CHEBI:18420"/>
    </cofactor>
</comment>
<dbReference type="SUPFAM" id="SSF53098">
    <property type="entry name" value="Ribonuclease H-like"/>
    <property type="match status" value="1"/>
</dbReference>
<keyword evidence="6" id="KW-0540">Nuclease</keyword>
<dbReference type="Pfam" id="PF00075">
    <property type="entry name" value="RNase_H"/>
    <property type="match status" value="1"/>
</dbReference>
<dbReference type="AlphaFoldDB" id="A0A1H6AD65"/>
<comment type="subunit">
    <text evidence="4">Monomer.</text>
</comment>
<evidence type="ECO:0000256" key="6">
    <source>
        <dbReference type="ARBA" id="ARBA00022722"/>
    </source>
</evidence>
<comment type="similarity">
    <text evidence="3">Belongs to the RNase H family.</text>
</comment>
<keyword evidence="9" id="KW-0378">Hydrolase</keyword>
<keyword evidence="8" id="KW-0255">Endonuclease</keyword>
<dbReference type="RefSeq" id="WP_103881164.1">
    <property type="nucleotide sequence ID" value="NZ_FNVG01000015.1"/>
</dbReference>